<feature type="transmembrane region" description="Helical" evidence="2">
    <location>
        <begin position="31"/>
        <end position="49"/>
    </location>
</feature>
<dbReference type="AlphaFoldDB" id="A0A4Q2KAT1"/>
<feature type="region of interest" description="Disordered" evidence="1">
    <location>
        <begin position="55"/>
        <end position="74"/>
    </location>
</feature>
<reference evidence="3 4" key="1">
    <citation type="journal article" date="2019" name="Gut">
        <title>Antibiotics-induced monodominance of a novel gut bacterial order.</title>
        <authorList>
            <person name="Hildebrand F."/>
            <person name="Moitinho-Silva L."/>
            <person name="Blasche S."/>
            <person name="Jahn M.T."/>
            <person name="Gossmann T.I."/>
            <person name="Heuerta-Cepas J."/>
            <person name="Hercog R."/>
            <person name="Luetge M."/>
            <person name="Bahram M."/>
            <person name="Pryszlak A."/>
            <person name="Alves R.J."/>
            <person name="Waszak S.M."/>
            <person name="Zhu A."/>
            <person name="Ye L."/>
            <person name="Costea P.I."/>
            <person name="Aalvink S."/>
            <person name="Belzer C."/>
            <person name="Forslund S.K."/>
            <person name="Sunagawa S."/>
            <person name="Hentschel U."/>
            <person name="Merten C."/>
            <person name="Patil K.R."/>
            <person name="Benes V."/>
            <person name="Bork P."/>
        </authorList>
    </citation>
    <scope>NUCLEOTIDE SEQUENCE [LARGE SCALE GENOMIC DNA]</scope>
    <source>
        <strain evidence="3 4">HDS1380</strain>
    </source>
</reference>
<name>A0A4Q2KAT1_9FIRM</name>
<protein>
    <submittedName>
        <fullName evidence="3">Uncharacterized protein</fullName>
    </submittedName>
</protein>
<keyword evidence="2" id="KW-0812">Transmembrane</keyword>
<keyword evidence="4" id="KW-1185">Reference proteome</keyword>
<evidence type="ECO:0000256" key="2">
    <source>
        <dbReference type="SAM" id="Phobius"/>
    </source>
</evidence>
<keyword evidence="2" id="KW-0472">Membrane</keyword>
<feature type="compositionally biased region" description="Acidic residues" evidence="1">
    <location>
        <begin position="64"/>
        <end position="74"/>
    </location>
</feature>
<feature type="transmembrane region" description="Helical" evidence="2">
    <location>
        <begin position="7"/>
        <end position="25"/>
    </location>
</feature>
<dbReference type="Proteomes" id="UP000291269">
    <property type="component" value="Unassembled WGS sequence"/>
</dbReference>
<accession>A0A4Q2KAT1</accession>
<sequence length="74" mass="8611">MFKTLRIVSTVLCALLLAFIIPSVVWFKPVYVIIEAVLALLFFVLMMLFKSLQEMREPKPQSPEEPEPEEEKKD</sequence>
<organism evidence="3 4">
    <name type="scientific">Candidatus Borkfalkia ceftriaxoniphila</name>
    <dbReference type="NCBI Taxonomy" id="2508949"/>
    <lineage>
        <taxon>Bacteria</taxon>
        <taxon>Bacillati</taxon>
        <taxon>Bacillota</taxon>
        <taxon>Clostridia</taxon>
        <taxon>Christensenellales</taxon>
        <taxon>Christensenellaceae</taxon>
        <taxon>Candidatus Borkfalkia</taxon>
    </lineage>
</organism>
<comment type="caution">
    <text evidence="3">The sequence shown here is derived from an EMBL/GenBank/DDBJ whole genome shotgun (WGS) entry which is preliminary data.</text>
</comment>
<gene>
    <name evidence="3" type="ORF">ESZ91_04605</name>
</gene>
<dbReference type="EMBL" id="SDOZ01000002">
    <property type="protein sequence ID" value="RXZ61675.1"/>
    <property type="molecule type" value="Genomic_DNA"/>
</dbReference>
<evidence type="ECO:0000256" key="1">
    <source>
        <dbReference type="SAM" id="MobiDB-lite"/>
    </source>
</evidence>
<dbReference type="RefSeq" id="WP_129224572.1">
    <property type="nucleotide sequence ID" value="NZ_SDOZ01000002.1"/>
</dbReference>
<proteinExistence type="predicted"/>
<keyword evidence="2" id="KW-1133">Transmembrane helix</keyword>
<evidence type="ECO:0000313" key="4">
    <source>
        <dbReference type="Proteomes" id="UP000291269"/>
    </source>
</evidence>
<evidence type="ECO:0000313" key="3">
    <source>
        <dbReference type="EMBL" id="RXZ61675.1"/>
    </source>
</evidence>